<protein>
    <recommendedName>
        <fullName evidence="5">PHD-type domain-containing protein</fullName>
    </recommendedName>
</protein>
<dbReference type="Proteomes" id="UP001168821">
    <property type="component" value="Unassembled WGS sequence"/>
</dbReference>
<evidence type="ECO:0000256" key="4">
    <source>
        <dbReference type="PROSITE-ProRule" id="PRU00146"/>
    </source>
</evidence>
<keyword evidence="3" id="KW-0862">Zinc</keyword>
<dbReference type="InterPro" id="IPR001965">
    <property type="entry name" value="Znf_PHD"/>
</dbReference>
<dbReference type="CDD" id="cd15489">
    <property type="entry name" value="PHD_SF"/>
    <property type="match status" value="1"/>
</dbReference>
<evidence type="ECO:0000313" key="6">
    <source>
        <dbReference type="EMBL" id="KAJ3666764.1"/>
    </source>
</evidence>
<sequence length="261" mass="29546">MTNFCLVCESAVTPTTPSIKCGGFCKKYCHIKCLNIAESEVTAIIANKNTWICEKCSLSDRDHPVSAAVIEAIIAKQLDLLRNQLQQSMDDHFKRLNDRITTVENNVRIIQDEWSEFKNSHNNDLSGYNLNDVVSEIEDRKLRSHNVMLFNIPESSASAVAGKVTEDLNHVMKILAPLGTYPQPSKIIRMGQNKPNVNRPLKILYDSESSVMKILKSNKLNPNRLHHSRPDLTKMQLDHINGVKKEFSDRIGNGEKDCFKI</sequence>
<dbReference type="PROSITE" id="PS50016">
    <property type="entry name" value="ZF_PHD_2"/>
    <property type="match status" value="1"/>
</dbReference>
<dbReference type="SUPFAM" id="SSF57903">
    <property type="entry name" value="FYVE/PHD zinc finger"/>
    <property type="match status" value="1"/>
</dbReference>
<reference evidence="6" key="1">
    <citation type="journal article" date="2023" name="G3 (Bethesda)">
        <title>Whole genome assemblies of Zophobas morio and Tenebrio molitor.</title>
        <authorList>
            <person name="Kaur S."/>
            <person name="Stinson S.A."/>
            <person name="diCenzo G.C."/>
        </authorList>
    </citation>
    <scope>NUCLEOTIDE SEQUENCE</scope>
    <source>
        <strain evidence="6">QUZm001</strain>
    </source>
</reference>
<dbReference type="InterPro" id="IPR011011">
    <property type="entry name" value="Znf_FYVE_PHD"/>
</dbReference>
<comment type="caution">
    <text evidence="6">The sequence shown here is derived from an EMBL/GenBank/DDBJ whole genome shotgun (WGS) entry which is preliminary data.</text>
</comment>
<feature type="domain" description="PHD-type" evidence="5">
    <location>
        <begin position="2"/>
        <end position="59"/>
    </location>
</feature>
<dbReference type="PANTHER" id="PTHR37445:SF3">
    <property type="entry name" value="ZINC FINGER PHD-TYPE DOMAIN-CONTAINING PROTEIN"/>
    <property type="match status" value="1"/>
</dbReference>
<evidence type="ECO:0000256" key="1">
    <source>
        <dbReference type="ARBA" id="ARBA00022723"/>
    </source>
</evidence>
<dbReference type="SMART" id="SM00249">
    <property type="entry name" value="PHD"/>
    <property type="match status" value="1"/>
</dbReference>
<dbReference type="Gene3D" id="3.30.40.10">
    <property type="entry name" value="Zinc/RING finger domain, C3HC4 (zinc finger)"/>
    <property type="match status" value="1"/>
</dbReference>
<dbReference type="InterPro" id="IPR013083">
    <property type="entry name" value="Znf_RING/FYVE/PHD"/>
</dbReference>
<accession>A0AA38JAW0</accession>
<dbReference type="PANTHER" id="PTHR37445">
    <property type="entry name" value="PROTEIN CBG24663"/>
    <property type="match status" value="1"/>
</dbReference>
<evidence type="ECO:0000256" key="3">
    <source>
        <dbReference type="ARBA" id="ARBA00022833"/>
    </source>
</evidence>
<evidence type="ECO:0000313" key="7">
    <source>
        <dbReference type="Proteomes" id="UP001168821"/>
    </source>
</evidence>
<proteinExistence type="predicted"/>
<keyword evidence="2 4" id="KW-0863">Zinc-finger</keyword>
<dbReference type="EMBL" id="JALNTZ010000001">
    <property type="protein sequence ID" value="KAJ3666764.1"/>
    <property type="molecule type" value="Genomic_DNA"/>
</dbReference>
<dbReference type="InterPro" id="IPR019787">
    <property type="entry name" value="Znf_PHD-finger"/>
</dbReference>
<keyword evidence="7" id="KW-1185">Reference proteome</keyword>
<dbReference type="AlphaFoldDB" id="A0AA38JAW0"/>
<evidence type="ECO:0000256" key="2">
    <source>
        <dbReference type="ARBA" id="ARBA00022771"/>
    </source>
</evidence>
<organism evidence="6 7">
    <name type="scientific">Zophobas morio</name>
    <dbReference type="NCBI Taxonomy" id="2755281"/>
    <lineage>
        <taxon>Eukaryota</taxon>
        <taxon>Metazoa</taxon>
        <taxon>Ecdysozoa</taxon>
        <taxon>Arthropoda</taxon>
        <taxon>Hexapoda</taxon>
        <taxon>Insecta</taxon>
        <taxon>Pterygota</taxon>
        <taxon>Neoptera</taxon>
        <taxon>Endopterygota</taxon>
        <taxon>Coleoptera</taxon>
        <taxon>Polyphaga</taxon>
        <taxon>Cucujiformia</taxon>
        <taxon>Tenebrionidae</taxon>
        <taxon>Zophobas</taxon>
    </lineage>
</organism>
<gene>
    <name evidence="6" type="ORF">Zmor_002195</name>
</gene>
<evidence type="ECO:0000259" key="5">
    <source>
        <dbReference type="PROSITE" id="PS50016"/>
    </source>
</evidence>
<dbReference type="GO" id="GO:0008270">
    <property type="term" value="F:zinc ion binding"/>
    <property type="evidence" value="ECO:0007669"/>
    <property type="project" value="UniProtKB-KW"/>
</dbReference>
<keyword evidence="1" id="KW-0479">Metal-binding</keyword>
<name>A0AA38JAW0_9CUCU</name>